<comment type="caution">
    <text evidence="1">The sequence shown here is derived from an EMBL/GenBank/DDBJ whole genome shotgun (WGS) entry which is preliminary data.</text>
</comment>
<evidence type="ECO:0000313" key="2">
    <source>
        <dbReference type="Proteomes" id="UP000760668"/>
    </source>
</evidence>
<dbReference type="PIRSF" id="PIRSF016599">
    <property type="entry name" value="Xaa-His_dipept"/>
    <property type="match status" value="1"/>
</dbReference>
<dbReference type="PANTHER" id="PTHR43501">
    <property type="entry name" value="CYTOSOL NON-SPECIFIC DIPEPTIDASE"/>
    <property type="match status" value="1"/>
</dbReference>
<sequence>MTELTARLGGPEAITAGIVAEFQKMCAVPHPSHGERAVGRLLARRLEALGGVPVMDAAGNLTADLPAAPGCGGAPLTILQGHMDMVCAVRPGSGYEPERDPIRAEAADGFLRSDGRSSLGADNGLGNAAVLWLLGRKLERGPVRVIFTVAEEVGLAGAREVDPSWLAGARYLLNTDGFHLGTAVVGSAGGRRETFSRPLATCPAGAGQAFSIALSGFSGGHSGDDIHRGRGNPVKALTALLSALPFPWALADFSGGQAHNAIPTWAAAVVTLSPAHVPALKAAFADWAAALEAAHRASDPNFRAALEETALPEQAWDNACRDALLALTGGLTHGVQRWHADFPGVVSASANLGRVWTEDGTIKAAEFIRCADPADEAAMAGAHRRLAEASGFAAAATGYPAWQGRPDNPLALLMDRVFRREAGRGMEISAVHVGLEPSFFQAKAPEVVMAVSGPDILDAHSPDERAPLSSLPVYAALLAGTLEEIGHQQG</sequence>
<dbReference type="PANTHER" id="PTHR43501:SF1">
    <property type="entry name" value="CYTOSOL NON-SPECIFIC DIPEPTIDASE"/>
    <property type="match status" value="1"/>
</dbReference>
<dbReference type="SUPFAM" id="SSF53187">
    <property type="entry name" value="Zn-dependent exopeptidases"/>
    <property type="match status" value="1"/>
</dbReference>
<dbReference type="Proteomes" id="UP000760668">
    <property type="component" value="Unassembled WGS sequence"/>
</dbReference>
<dbReference type="GO" id="GO:0005829">
    <property type="term" value="C:cytosol"/>
    <property type="evidence" value="ECO:0007669"/>
    <property type="project" value="TreeGrafter"/>
</dbReference>
<dbReference type="EMBL" id="DYUC01000099">
    <property type="protein sequence ID" value="HJG87309.1"/>
    <property type="molecule type" value="Genomic_DNA"/>
</dbReference>
<dbReference type="Gene3D" id="3.40.630.10">
    <property type="entry name" value="Zn peptidases"/>
    <property type="match status" value="2"/>
</dbReference>
<dbReference type="GO" id="GO:0006508">
    <property type="term" value="P:proteolysis"/>
    <property type="evidence" value="ECO:0007669"/>
    <property type="project" value="InterPro"/>
</dbReference>
<name>A0A921STK2_9FIRM</name>
<accession>A0A921STK2</accession>
<reference evidence="1" key="1">
    <citation type="journal article" date="2021" name="PeerJ">
        <title>Extensive microbial diversity within the chicken gut microbiome revealed by metagenomics and culture.</title>
        <authorList>
            <person name="Gilroy R."/>
            <person name="Ravi A."/>
            <person name="Getino M."/>
            <person name="Pursley I."/>
            <person name="Horton D.L."/>
            <person name="Alikhan N.F."/>
            <person name="Baker D."/>
            <person name="Gharbi K."/>
            <person name="Hall N."/>
            <person name="Watson M."/>
            <person name="Adriaenssens E.M."/>
            <person name="Foster-Nyarko E."/>
            <person name="Jarju S."/>
            <person name="Secka A."/>
            <person name="Antonio M."/>
            <person name="Oren A."/>
            <person name="Chaudhuri R.R."/>
            <person name="La Ragione R."/>
            <person name="Hildebrand F."/>
            <person name="Pallen M.J."/>
        </authorList>
    </citation>
    <scope>NUCLEOTIDE SEQUENCE</scope>
    <source>
        <strain evidence="1">CHK179-5677</strain>
    </source>
</reference>
<evidence type="ECO:0000313" key="1">
    <source>
        <dbReference type="EMBL" id="HJG87309.1"/>
    </source>
</evidence>
<gene>
    <name evidence="1" type="ORF">K8V01_09855</name>
</gene>
<dbReference type="AlphaFoldDB" id="A0A921STK2"/>
<dbReference type="Pfam" id="PF01546">
    <property type="entry name" value="Peptidase_M20"/>
    <property type="match status" value="1"/>
</dbReference>
<proteinExistence type="predicted"/>
<dbReference type="InterPro" id="IPR002933">
    <property type="entry name" value="Peptidase_M20"/>
</dbReference>
<organism evidence="1 2">
    <name type="scientific">Pseudoflavonifractor capillosus</name>
    <dbReference type="NCBI Taxonomy" id="106588"/>
    <lineage>
        <taxon>Bacteria</taxon>
        <taxon>Bacillati</taxon>
        <taxon>Bacillota</taxon>
        <taxon>Clostridia</taxon>
        <taxon>Eubacteriales</taxon>
        <taxon>Oscillospiraceae</taxon>
        <taxon>Pseudoflavonifractor</taxon>
    </lineage>
</organism>
<dbReference type="InterPro" id="IPR001160">
    <property type="entry name" value="Peptidase_M20C"/>
</dbReference>
<reference evidence="1" key="2">
    <citation type="submission" date="2021-09" db="EMBL/GenBank/DDBJ databases">
        <authorList>
            <person name="Gilroy R."/>
        </authorList>
    </citation>
    <scope>NUCLEOTIDE SEQUENCE</scope>
    <source>
        <strain evidence="1">CHK179-5677</strain>
    </source>
</reference>
<dbReference type="RefSeq" id="WP_295369913.1">
    <property type="nucleotide sequence ID" value="NZ_DYUC01000099.1"/>
</dbReference>
<protein>
    <submittedName>
        <fullName evidence="1">M20/M25/M40 family metallo-hydrolase</fullName>
    </submittedName>
</protein>
<dbReference type="GO" id="GO:0070573">
    <property type="term" value="F:metallodipeptidase activity"/>
    <property type="evidence" value="ECO:0007669"/>
    <property type="project" value="TreeGrafter"/>
</dbReference>
<dbReference type="PRINTS" id="PR00934">
    <property type="entry name" value="XHISDIPTASE"/>
</dbReference>